<evidence type="ECO:0000256" key="7">
    <source>
        <dbReference type="ARBA" id="ARBA00023136"/>
    </source>
</evidence>
<evidence type="ECO:0000256" key="4">
    <source>
        <dbReference type="ARBA" id="ARBA00022597"/>
    </source>
</evidence>
<protein>
    <recommendedName>
        <fullName evidence="8">Permease IIC component</fullName>
    </recommendedName>
</protein>
<comment type="subcellular location">
    <subcellularLocation>
        <location evidence="1">Cell membrane</location>
        <topology evidence="1">Multi-pass membrane protein</topology>
    </subcellularLocation>
</comment>
<feature type="transmembrane region" description="Helical" evidence="9">
    <location>
        <begin position="222"/>
        <end position="246"/>
    </location>
</feature>
<evidence type="ECO:0000256" key="2">
    <source>
        <dbReference type="ARBA" id="ARBA00022448"/>
    </source>
</evidence>
<dbReference type="Proteomes" id="UP000674938">
    <property type="component" value="Unassembled WGS sequence"/>
</dbReference>
<keyword evidence="2 8" id="KW-0813">Transport</keyword>
<feature type="transmembrane region" description="Helical" evidence="9">
    <location>
        <begin position="194"/>
        <end position="216"/>
    </location>
</feature>
<keyword evidence="7 8" id="KW-0472">Membrane</keyword>
<evidence type="ECO:0000256" key="6">
    <source>
        <dbReference type="ARBA" id="ARBA00022989"/>
    </source>
</evidence>
<dbReference type="PROSITE" id="PS51105">
    <property type="entry name" value="PTS_EIIC_TYPE_3"/>
    <property type="match status" value="1"/>
</dbReference>
<feature type="transmembrane region" description="Helical" evidence="9">
    <location>
        <begin position="293"/>
        <end position="321"/>
    </location>
</feature>
<dbReference type="EMBL" id="JAEEGA010000028">
    <property type="protein sequence ID" value="MBP1044451.1"/>
    <property type="molecule type" value="Genomic_DNA"/>
</dbReference>
<dbReference type="InterPro" id="IPR051088">
    <property type="entry name" value="PTS_Sugar-EIIC/EIIB"/>
</dbReference>
<proteinExistence type="predicted"/>
<evidence type="ECO:0000256" key="5">
    <source>
        <dbReference type="ARBA" id="ARBA00022692"/>
    </source>
</evidence>
<comment type="function">
    <text evidence="8">The phosphoenolpyruvate-dependent sugar phosphotransferase system (PTS), a major carbohydrate active -transport system, catalyzes the phosphorylation of incoming sugar substrates concomitant with their translocation across the cell membrane.</text>
</comment>
<keyword evidence="4 8" id="KW-0762">Sugar transport</keyword>
<dbReference type="PANTHER" id="PTHR33989:SF4">
    <property type="entry name" value="PTS SYSTEM N,N'-DIACETYLCHITOBIOSE-SPECIFIC EIIC COMPONENT"/>
    <property type="match status" value="1"/>
</dbReference>
<feature type="transmembrane region" description="Helical" evidence="9">
    <location>
        <begin position="99"/>
        <end position="116"/>
    </location>
</feature>
<evidence type="ECO:0000259" key="10">
    <source>
        <dbReference type="PROSITE" id="PS51105"/>
    </source>
</evidence>
<evidence type="ECO:0000256" key="1">
    <source>
        <dbReference type="ARBA" id="ARBA00004651"/>
    </source>
</evidence>
<dbReference type="PANTHER" id="PTHR33989">
    <property type="match status" value="1"/>
</dbReference>
<dbReference type="InterPro" id="IPR004501">
    <property type="entry name" value="PTS_EIIC_3"/>
</dbReference>
<sequence>METLEKFLNKFLGPVANWMSQSKFFSALSEAFMRTTPVTLGAAVLMIIGNFPIPAWMAWIESSGMKVHFDSVIGGTINAISLFVVFNFAYIYSRNEKQNPLSAGLLAVGSFLILMPQKIEVPTLETAITNFPGKAVVTGIESQEAFGTFFTGGTGLMVAIFVGWLVGFLFVWLNQKNLTIKMPDTVPTNVAESLSPALISGVIFTLFFVIRVAFSFTPFNSIFYFIYGIIQLPLQTLTSSPIAIIIIFTAANILWFFGIHPNMVYGVVMPMLLANGTANMNAFKDGQPLPFLLMGVIAQVCGNGFGGQGGTYGLVVAMFTAKSDRYRSLRKLAGPPIIFNVNEPLVFGMPLMLNPIFFIPMAIGPLVMGSSAWLMVKLLNFTELNPLISLPWTTPAPILMALQGGWKYVVIFLVAFALNILLWFPFFKVADKQALMDEQAVKA</sequence>
<dbReference type="GO" id="GO:0005886">
    <property type="term" value="C:plasma membrane"/>
    <property type="evidence" value="ECO:0007669"/>
    <property type="project" value="UniProtKB-SubCell"/>
</dbReference>
<comment type="caution">
    <text evidence="11">The sequence shown here is derived from an EMBL/GenBank/DDBJ whole genome shotgun (WGS) entry which is preliminary data.</text>
</comment>
<evidence type="ECO:0000256" key="9">
    <source>
        <dbReference type="SAM" id="Phobius"/>
    </source>
</evidence>
<feature type="transmembrane region" description="Helical" evidence="9">
    <location>
        <begin position="405"/>
        <end position="426"/>
    </location>
</feature>
<evidence type="ECO:0000313" key="12">
    <source>
        <dbReference type="Proteomes" id="UP000674938"/>
    </source>
</evidence>
<gene>
    <name evidence="11" type="ORF">I6N95_25925</name>
</gene>
<evidence type="ECO:0000313" key="11">
    <source>
        <dbReference type="EMBL" id="MBP1044451.1"/>
    </source>
</evidence>
<feature type="domain" description="PTS EIIC type-3" evidence="10">
    <location>
        <begin position="8"/>
        <end position="426"/>
    </location>
</feature>
<dbReference type="GO" id="GO:1901264">
    <property type="term" value="P:carbohydrate derivative transport"/>
    <property type="evidence" value="ECO:0007669"/>
    <property type="project" value="TreeGrafter"/>
</dbReference>
<dbReference type="GO" id="GO:0008982">
    <property type="term" value="F:protein-N(PI)-phosphohistidine-sugar phosphotransferase activity"/>
    <property type="evidence" value="ECO:0007669"/>
    <property type="project" value="UniProtKB-UniRule"/>
</dbReference>
<dbReference type="InterPro" id="IPR003352">
    <property type="entry name" value="PTS_EIIC"/>
</dbReference>
<organism evidence="11 12">
    <name type="scientific">Vagococcus allomyrinae</name>
    <dbReference type="NCBI Taxonomy" id="2794353"/>
    <lineage>
        <taxon>Bacteria</taxon>
        <taxon>Bacillati</taxon>
        <taxon>Bacillota</taxon>
        <taxon>Bacilli</taxon>
        <taxon>Lactobacillales</taxon>
        <taxon>Enterococcaceae</taxon>
        <taxon>Vagococcus</taxon>
    </lineage>
</organism>
<evidence type="ECO:0000256" key="3">
    <source>
        <dbReference type="ARBA" id="ARBA00022475"/>
    </source>
</evidence>
<feature type="transmembrane region" description="Helical" evidence="9">
    <location>
        <begin position="149"/>
        <end position="173"/>
    </location>
</feature>
<dbReference type="RefSeq" id="WP_209532935.1">
    <property type="nucleotide sequence ID" value="NZ_JAEEGA010000028.1"/>
</dbReference>
<evidence type="ECO:0000256" key="8">
    <source>
        <dbReference type="PIRNR" id="PIRNR006351"/>
    </source>
</evidence>
<dbReference type="PIRSF" id="PIRSF006351">
    <property type="entry name" value="PTS_EIIC-Cellobiose"/>
    <property type="match status" value="1"/>
</dbReference>
<feature type="transmembrane region" description="Helical" evidence="9">
    <location>
        <begin position="253"/>
        <end position="273"/>
    </location>
</feature>
<feature type="transmembrane region" description="Helical" evidence="9">
    <location>
        <begin position="72"/>
        <end position="92"/>
    </location>
</feature>
<keyword evidence="12" id="KW-1185">Reference proteome</keyword>
<keyword evidence="3 8" id="KW-1003">Cell membrane</keyword>
<dbReference type="AlphaFoldDB" id="A0A940PIZ3"/>
<feature type="transmembrane region" description="Helical" evidence="9">
    <location>
        <begin position="38"/>
        <end position="60"/>
    </location>
</feature>
<dbReference type="NCBIfam" id="TIGR00410">
    <property type="entry name" value="lacE"/>
    <property type="match status" value="1"/>
</dbReference>
<dbReference type="Pfam" id="PF02378">
    <property type="entry name" value="PTS_EIIC"/>
    <property type="match status" value="1"/>
</dbReference>
<reference evidence="11" key="1">
    <citation type="submission" date="2020-12" db="EMBL/GenBank/DDBJ databases">
        <title>Vagococcus allomyrinae sp. nov. and Enterococcus lavae sp. nov., isolated from the larvae of Allomyrina dichotoma.</title>
        <authorList>
            <person name="Lee S.D."/>
        </authorList>
    </citation>
    <scope>NUCLEOTIDE SEQUENCE</scope>
    <source>
        <strain evidence="11">BWB3-3</strain>
    </source>
</reference>
<accession>A0A940PIZ3</accession>
<dbReference type="GO" id="GO:0009401">
    <property type="term" value="P:phosphoenolpyruvate-dependent sugar phosphotransferase system"/>
    <property type="evidence" value="ECO:0007669"/>
    <property type="project" value="InterPro"/>
</dbReference>
<keyword evidence="6 9" id="KW-1133">Transmembrane helix</keyword>
<keyword evidence="5 9" id="KW-0812">Transmembrane</keyword>
<name>A0A940PIZ3_9ENTE</name>
<dbReference type="InterPro" id="IPR004796">
    <property type="entry name" value="PTS_IIC_cello"/>
</dbReference>